<proteinExistence type="inferred from homology"/>
<organism evidence="13 14">
    <name type="scientific">Neomoorella humiferrea</name>
    <dbReference type="NCBI Taxonomy" id="676965"/>
    <lineage>
        <taxon>Bacteria</taxon>
        <taxon>Bacillati</taxon>
        <taxon>Bacillota</taxon>
        <taxon>Clostridia</taxon>
        <taxon>Neomoorellales</taxon>
        <taxon>Neomoorellaceae</taxon>
        <taxon>Neomoorella</taxon>
    </lineage>
</organism>
<evidence type="ECO:0000256" key="4">
    <source>
        <dbReference type="ARBA" id="ARBA00022723"/>
    </source>
</evidence>
<dbReference type="InterPro" id="IPR003960">
    <property type="entry name" value="ATPase_AAA_CS"/>
</dbReference>
<dbReference type="GO" id="GO:0030163">
    <property type="term" value="P:protein catabolic process"/>
    <property type="evidence" value="ECO:0007669"/>
    <property type="project" value="TreeGrafter"/>
</dbReference>
<comment type="similarity">
    <text evidence="2">In the C-terminal section; belongs to the peptidase M41 family.</text>
</comment>
<evidence type="ECO:0000256" key="8">
    <source>
        <dbReference type="ARBA" id="ARBA00022840"/>
    </source>
</evidence>
<protein>
    <submittedName>
        <fullName evidence="13">ATP-dependent zinc metalloprotease FtsH</fullName>
        <ecNumber evidence="13">3.4.24.-</ecNumber>
    </submittedName>
</protein>
<dbReference type="GO" id="GO:0004222">
    <property type="term" value="F:metalloendopeptidase activity"/>
    <property type="evidence" value="ECO:0007669"/>
    <property type="project" value="InterPro"/>
</dbReference>
<reference evidence="13 14" key="1">
    <citation type="submission" date="2018-03" db="EMBL/GenBank/DDBJ databases">
        <title>Genome sequence of Moorella humiferrea DSM 23265.</title>
        <authorList>
            <person name="Poehlein A."/>
            <person name="Daniel R."/>
        </authorList>
    </citation>
    <scope>NUCLEOTIDE SEQUENCE [LARGE SCALE GENOMIC DNA]</scope>
    <source>
        <strain evidence="13 14">DSM 23265</strain>
    </source>
</reference>
<comment type="caution">
    <text evidence="13">The sequence shown here is derived from an EMBL/GenBank/DDBJ whole genome shotgun (WGS) entry which is preliminary data.</text>
</comment>
<evidence type="ECO:0000313" key="13">
    <source>
        <dbReference type="EMBL" id="PRR75476.1"/>
    </source>
</evidence>
<keyword evidence="9 13" id="KW-0482">Metalloprotease</keyword>
<gene>
    <name evidence="13" type="primary">ftsH_1</name>
    <name evidence="13" type="ORF">MOHU_02400</name>
</gene>
<dbReference type="Gene3D" id="1.20.58.760">
    <property type="entry name" value="Peptidase M41"/>
    <property type="match status" value="1"/>
</dbReference>
<dbReference type="InterPro" id="IPR003959">
    <property type="entry name" value="ATPase_AAA_core"/>
</dbReference>
<dbReference type="SUPFAM" id="SSF140990">
    <property type="entry name" value="FtsH protease domain-like"/>
    <property type="match status" value="1"/>
</dbReference>
<dbReference type="Pfam" id="PF01434">
    <property type="entry name" value="Peptidase_M41"/>
    <property type="match status" value="1"/>
</dbReference>
<dbReference type="GO" id="GO:0004176">
    <property type="term" value="F:ATP-dependent peptidase activity"/>
    <property type="evidence" value="ECO:0007669"/>
    <property type="project" value="InterPro"/>
</dbReference>
<keyword evidence="10" id="KW-0175">Coiled coil</keyword>
<dbReference type="Pfam" id="PF00004">
    <property type="entry name" value="AAA"/>
    <property type="match status" value="1"/>
</dbReference>
<dbReference type="InterPro" id="IPR037219">
    <property type="entry name" value="Peptidase_M41-like"/>
</dbReference>
<evidence type="ECO:0000256" key="10">
    <source>
        <dbReference type="ARBA" id="ARBA00023054"/>
    </source>
</evidence>
<dbReference type="InterPro" id="IPR027417">
    <property type="entry name" value="P-loop_NTPase"/>
</dbReference>
<keyword evidence="5 11" id="KW-0547">Nucleotide-binding</keyword>
<dbReference type="FunFam" id="3.40.50.300:FF:001025">
    <property type="entry name" value="ATPase family, AAA domain-containing 2B"/>
    <property type="match status" value="1"/>
</dbReference>
<dbReference type="Pfam" id="PF17862">
    <property type="entry name" value="AAA_lid_3"/>
    <property type="match status" value="1"/>
</dbReference>
<dbReference type="Gene3D" id="3.40.50.300">
    <property type="entry name" value="P-loop containing nucleotide triphosphate hydrolases"/>
    <property type="match status" value="1"/>
</dbReference>
<evidence type="ECO:0000256" key="6">
    <source>
        <dbReference type="ARBA" id="ARBA00022801"/>
    </source>
</evidence>
<dbReference type="OrthoDB" id="9809379at2"/>
<evidence type="ECO:0000256" key="11">
    <source>
        <dbReference type="RuleBase" id="RU003651"/>
    </source>
</evidence>
<evidence type="ECO:0000256" key="1">
    <source>
        <dbReference type="ARBA" id="ARBA00001947"/>
    </source>
</evidence>
<dbReference type="FunFam" id="1.10.8.60:FF:000001">
    <property type="entry name" value="ATP-dependent zinc metalloprotease FtsH"/>
    <property type="match status" value="1"/>
</dbReference>
<dbReference type="GO" id="GO:0005524">
    <property type="term" value="F:ATP binding"/>
    <property type="evidence" value="ECO:0007669"/>
    <property type="project" value="UniProtKB-KW"/>
</dbReference>
<evidence type="ECO:0000259" key="12">
    <source>
        <dbReference type="SMART" id="SM00382"/>
    </source>
</evidence>
<accession>A0A2T0AXD8</accession>
<comment type="similarity">
    <text evidence="11">Belongs to the AAA ATPase family.</text>
</comment>
<keyword evidence="6 13" id="KW-0378">Hydrolase</keyword>
<dbReference type="SUPFAM" id="SSF52540">
    <property type="entry name" value="P-loop containing nucleoside triphosphate hydrolases"/>
    <property type="match status" value="1"/>
</dbReference>
<dbReference type="PANTHER" id="PTHR23076:SF97">
    <property type="entry name" value="ATP-DEPENDENT ZINC METALLOPROTEASE YME1L1"/>
    <property type="match status" value="1"/>
</dbReference>
<evidence type="ECO:0000256" key="9">
    <source>
        <dbReference type="ARBA" id="ARBA00023049"/>
    </source>
</evidence>
<keyword evidence="7" id="KW-0862">Zinc</keyword>
<dbReference type="EC" id="3.4.24.-" evidence="13"/>
<dbReference type="GO" id="GO:0006508">
    <property type="term" value="P:proteolysis"/>
    <property type="evidence" value="ECO:0007669"/>
    <property type="project" value="UniProtKB-KW"/>
</dbReference>
<dbReference type="GO" id="GO:0016887">
    <property type="term" value="F:ATP hydrolysis activity"/>
    <property type="evidence" value="ECO:0007669"/>
    <property type="project" value="InterPro"/>
</dbReference>
<evidence type="ECO:0000256" key="7">
    <source>
        <dbReference type="ARBA" id="ARBA00022833"/>
    </source>
</evidence>
<dbReference type="InterPro" id="IPR003593">
    <property type="entry name" value="AAA+_ATPase"/>
</dbReference>
<name>A0A2T0AXD8_9FIRM</name>
<dbReference type="PROSITE" id="PS00674">
    <property type="entry name" value="AAA"/>
    <property type="match status" value="1"/>
</dbReference>
<dbReference type="PANTHER" id="PTHR23076">
    <property type="entry name" value="METALLOPROTEASE M41 FTSH"/>
    <property type="match status" value="1"/>
</dbReference>
<dbReference type="AlphaFoldDB" id="A0A2T0AXD8"/>
<sequence>MFKDFKEIVAGAALGLLIFLSLKGVDLTPIILLAGMGFFTYWVIEKKGGLPGLPATLGGKGYEPSVKVTFADVGGQATAVQELKEALEFLLRSDEVAAMGIRPLKGILLSGPPGTGKTLLAKAAATYTDAVFLEASGSEFIEMYAGVGAQRVRTIFNRARELARRRQKKRAIIFIDELEVLGGKRGSHTSHLEYDQTLNQLLVEMDGLKSSQDVQILVIGATNRPDLLDPALLRPGRFDRQVKVDLPDKEGRLAILKLHTANKPLAPEVDLEAVARETFGFSGAHLESVANEAAILALREKSPLITQKHLMEAVDKVMLGEKLGRKPADDELYRLAIHEAGHAIVGELLRPRSISHVTITSRGQALGYTRQKPENDMYLYTRDYLEAQMDICLAGAVAEDMILGNRSTGSLNDFKEAIRLARVIITAGLSDLGVVAEENLTKEQMHNASSAIINQEEKKVMVLLRPYQETLKVLATRLVEKETVTGRELRALLQDNALAS</sequence>
<dbReference type="EMBL" id="PVXM01000004">
    <property type="protein sequence ID" value="PRR75476.1"/>
    <property type="molecule type" value="Genomic_DNA"/>
</dbReference>
<keyword evidence="14" id="KW-1185">Reference proteome</keyword>
<dbReference type="Gene3D" id="1.10.8.60">
    <property type="match status" value="1"/>
</dbReference>
<dbReference type="SMART" id="SM00382">
    <property type="entry name" value="AAA"/>
    <property type="match status" value="1"/>
</dbReference>
<evidence type="ECO:0000313" key="14">
    <source>
        <dbReference type="Proteomes" id="UP000238415"/>
    </source>
</evidence>
<dbReference type="GO" id="GO:0005886">
    <property type="term" value="C:plasma membrane"/>
    <property type="evidence" value="ECO:0007669"/>
    <property type="project" value="TreeGrafter"/>
</dbReference>
<evidence type="ECO:0000256" key="5">
    <source>
        <dbReference type="ARBA" id="ARBA00022741"/>
    </source>
</evidence>
<dbReference type="GO" id="GO:0046872">
    <property type="term" value="F:metal ion binding"/>
    <property type="evidence" value="ECO:0007669"/>
    <property type="project" value="UniProtKB-KW"/>
</dbReference>
<dbReference type="RefSeq" id="WP_106004292.1">
    <property type="nucleotide sequence ID" value="NZ_CP136419.1"/>
</dbReference>
<keyword evidence="3 13" id="KW-0645">Protease</keyword>
<dbReference type="InterPro" id="IPR000642">
    <property type="entry name" value="Peptidase_M41"/>
</dbReference>
<dbReference type="Proteomes" id="UP000238415">
    <property type="component" value="Unassembled WGS sequence"/>
</dbReference>
<comment type="cofactor">
    <cofactor evidence="1">
        <name>Zn(2+)</name>
        <dbReference type="ChEBI" id="CHEBI:29105"/>
    </cofactor>
</comment>
<evidence type="ECO:0000256" key="2">
    <source>
        <dbReference type="ARBA" id="ARBA00010044"/>
    </source>
</evidence>
<keyword evidence="4" id="KW-0479">Metal-binding</keyword>
<keyword evidence="8 11" id="KW-0067">ATP-binding</keyword>
<dbReference type="InterPro" id="IPR041569">
    <property type="entry name" value="AAA_lid_3"/>
</dbReference>
<feature type="domain" description="AAA+ ATPase" evidence="12">
    <location>
        <begin position="103"/>
        <end position="248"/>
    </location>
</feature>
<evidence type="ECO:0000256" key="3">
    <source>
        <dbReference type="ARBA" id="ARBA00022670"/>
    </source>
</evidence>